<sequence>MSVPSGRYSIIRSAFWCVLRKVLLVGIANISSFYRLDYSFVAMTRSFRQKYNDKKGPANSIVKALIETLQRIENINDNHAGNVSRPIIAVTETMLQSFSYPKFNDHDIALD</sequence>
<proteinExistence type="predicted"/>
<keyword evidence="2" id="KW-1185">Reference proteome</keyword>
<protein>
    <submittedName>
        <fullName evidence="1">Uncharacterized protein</fullName>
    </submittedName>
</protein>
<comment type="caution">
    <text evidence="1">The sequence shown here is derived from an EMBL/GenBank/DDBJ whole genome shotgun (WGS) entry which is preliminary data.</text>
</comment>
<name>A0A8X6F5L3_TRICU</name>
<accession>A0A8X6F5L3</accession>
<reference evidence="1" key="1">
    <citation type="submission" date="2020-07" db="EMBL/GenBank/DDBJ databases">
        <title>Multicomponent nature underlies the extraordinary mechanical properties of spider dragline silk.</title>
        <authorList>
            <person name="Kono N."/>
            <person name="Nakamura H."/>
            <person name="Mori M."/>
            <person name="Yoshida Y."/>
            <person name="Ohtoshi R."/>
            <person name="Malay A.D."/>
            <person name="Moran D.A.P."/>
            <person name="Tomita M."/>
            <person name="Numata K."/>
            <person name="Arakawa K."/>
        </authorList>
    </citation>
    <scope>NUCLEOTIDE SEQUENCE</scope>
</reference>
<evidence type="ECO:0000313" key="1">
    <source>
        <dbReference type="EMBL" id="GFQ70331.1"/>
    </source>
</evidence>
<dbReference type="Proteomes" id="UP000887116">
    <property type="component" value="Unassembled WGS sequence"/>
</dbReference>
<evidence type="ECO:0000313" key="2">
    <source>
        <dbReference type="Proteomes" id="UP000887116"/>
    </source>
</evidence>
<dbReference type="EMBL" id="BMAO01030799">
    <property type="protein sequence ID" value="GFQ70331.1"/>
    <property type="molecule type" value="Genomic_DNA"/>
</dbReference>
<organism evidence="1 2">
    <name type="scientific">Trichonephila clavata</name>
    <name type="common">Joro spider</name>
    <name type="synonym">Nephila clavata</name>
    <dbReference type="NCBI Taxonomy" id="2740835"/>
    <lineage>
        <taxon>Eukaryota</taxon>
        <taxon>Metazoa</taxon>
        <taxon>Ecdysozoa</taxon>
        <taxon>Arthropoda</taxon>
        <taxon>Chelicerata</taxon>
        <taxon>Arachnida</taxon>
        <taxon>Araneae</taxon>
        <taxon>Araneomorphae</taxon>
        <taxon>Entelegynae</taxon>
        <taxon>Araneoidea</taxon>
        <taxon>Nephilidae</taxon>
        <taxon>Trichonephila</taxon>
    </lineage>
</organism>
<gene>
    <name evidence="1" type="ORF">TNCT_251811</name>
</gene>
<dbReference type="AlphaFoldDB" id="A0A8X6F5L3"/>